<dbReference type="EMBL" id="BARU01039256">
    <property type="protein sequence ID" value="GAH79110.1"/>
    <property type="molecule type" value="Genomic_DNA"/>
</dbReference>
<proteinExistence type="predicted"/>
<gene>
    <name evidence="1" type="ORF">S03H2_60871</name>
</gene>
<dbReference type="AlphaFoldDB" id="X1JC82"/>
<protein>
    <submittedName>
        <fullName evidence="1">Uncharacterized protein</fullName>
    </submittedName>
</protein>
<reference evidence="1" key="1">
    <citation type="journal article" date="2014" name="Front. Microbiol.">
        <title>High frequency of phylogenetically diverse reductive dehalogenase-homologous genes in deep subseafloor sedimentary metagenomes.</title>
        <authorList>
            <person name="Kawai M."/>
            <person name="Futagami T."/>
            <person name="Toyoda A."/>
            <person name="Takaki Y."/>
            <person name="Nishi S."/>
            <person name="Hori S."/>
            <person name="Arai W."/>
            <person name="Tsubouchi T."/>
            <person name="Morono Y."/>
            <person name="Uchiyama I."/>
            <person name="Ito T."/>
            <person name="Fujiyama A."/>
            <person name="Inagaki F."/>
            <person name="Takami H."/>
        </authorList>
    </citation>
    <scope>NUCLEOTIDE SEQUENCE</scope>
    <source>
        <strain evidence="1">Expedition CK06-06</strain>
    </source>
</reference>
<accession>X1JC82</accession>
<feature type="non-terminal residue" evidence="1">
    <location>
        <position position="1"/>
    </location>
</feature>
<name>X1JC82_9ZZZZ</name>
<organism evidence="1">
    <name type="scientific">marine sediment metagenome</name>
    <dbReference type="NCBI Taxonomy" id="412755"/>
    <lineage>
        <taxon>unclassified sequences</taxon>
        <taxon>metagenomes</taxon>
        <taxon>ecological metagenomes</taxon>
    </lineage>
</organism>
<comment type="caution">
    <text evidence="1">The sequence shown here is derived from an EMBL/GenBank/DDBJ whole genome shotgun (WGS) entry which is preliminary data.</text>
</comment>
<sequence>AVFLTNEKIAETLAIGYPEEGTNTGTVEKNALYLHWRTEVTDLQPSQLGGLHIDGLRRIFVDVSWKQGIRRKHLQMSTYVADRKLP</sequence>
<evidence type="ECO:0000313" key="1">
    <source>
        <dbReference type="EMBL" id="GAH79110.1"/>
    </source>
</evidence>